<organism evidence="3 4">
    <name type="scientific">Lactobacillus kalixensis DSM 16043</name>
    <dbReference type="NCBI Taxonomy" id="1423763"/>
    <lineage>
        <taxon>Bacteria</taxon>
        <taxon>Bacillati</taxon>
        <taxon>Bacillota</taxon>
        <taxon>Bacilli</taxon>
        <taxon>Lactobacillales</taxon>
        <taxon>Lactobacillaceae</taxon>
        <taxon>Lactobacillus</taxon>
    </lineage>
</organism>
<feature type="transmembrane region" description="Helical" evidence="1">
    <location>
        <begin position="125"/>
        <end position="154"/>
    </location>
</feature>
<evidence type="ECO:0000313" key="4">
    <source>
        <dbReference type="Proteomes" id="UP000051036"/>
    </source>
</evidence>
<dbReference type="EMBL" id="AZFM01000055">
    <property type="protein sequence ID" value="KRL88029.1"/>
    <property type="molecule type" value="Genomic_DNA"/>
</dbReference>
<gene>
    <name evidence="3" type="ORF">FC46_GL001632</name>
</gene>
<evidence type="ECO:0000313" key="3">
    <source>
        <dbReference type="EMBL" id="KRL88029.1"/>
    </source>
</evidence>
<dbReference type="Proteomes" id="UP000051036">
    <property type="component" value="Unassembled WGS sequence"/>
</dbReference>
<dbReference type="AlphaFoldDB" id="A0A0R1U432"/>
<proteinExistence type="predicted"/>
<dbReference type="Pfam" id="PF06750">
    <property type="entry name" value="A24_N_bact"/>
    <property type="match status" value="1"/>
</dbReference>
<keyword evidence="4" id="KW-1185">Reference proteome</keyword>
<keyword evidence="1" id="KW-0812">Transmembrane</keyword>
<evidence type="ECO:0000256" key="1">
    <source>
        <dbReference type="SAM" id="Phobius"/>
    </source>
</evidence>
<keyword evidence="1" id="KW-1133">Transmembrane helix</keyword>
<feature type="transmembrane region" description="Helical" evidence="1">
    <location>
        <begin position="94"/>
        <end position="113"/>
    </location>
</feature>
<dbReference type="PATRIC" id="fig|1423763.3.peg.1657"/>
<feature type="domain" description="Prepilin peptidase A24 N-terminal" evidence="2">
    <location>
        <begin position="9"/>
        <end position="85"/>
    </location>
</feature>
<name>A0A0R1U432_9LACO</name>
<feature type="transmembrane region" description="Helical" evidence="1">
    <location>
        <begin position="166"/>
        <end position="195"/>
    </location>
</feature>
<dbReference type="InterPro" id="IPR010627">
    <property type="entry name" value="Prepilin_pept_A24_N"/>
</dbReference>
<dbReference type="GO" id="GO:0004190">
    <property type="term" value="F:aspartic-type endopeptidase activity"/>
    <property type="evidence" value="ECO:0007669"/>
    <property type="project" value="TreeGrafter"/>
</dbReference>
<dbReference type="PANTHER" id="PTHR30487">
    <property type="entry name" value="TYPE 4 PREPILIN-LIKE PROTEINS LEADER PEPTIDE-PROCESSING ENZYME"/>
    <property type="match status" value="1"/>
</dbReference>
<dbReference type="STRING" id="1423763.FC46_GL001632"/>
<dbReference type="GO" id="GO:0006465">
    <property type="term" value="P:signal peptide processing"/>
    <property type="evidence" value="ECO:0007669"/>
    <property type="project" value="TreeGrafter"/>
</dbReference>
<sequence length="219" mass="24858">MIFYLTNFLIGACLASHACLIYDRFDTGGVVFARSECRNCHYQLSILDEIPILSYILLHGRCRYCAEAIPYQLLQFEFLGGLSFMPIDFSTPNGMAYTIFIFFLLLISIFDYHEGEFPTFLLFPLLLIVPYADLTAISLINLLPIAALLGYFILKNQLGTGDLIVYLFFCLYLGATRANIALLLACLFAIGNYFLSQKQEAQIYFLPYIMLGFAIVNIF</sequence>
<dbReference type="InterPro" id="IPR050882">
    <property type="entry name" value="Prepilin_peptidase/N-MTase"/>
</dbReference>
<dbReference type="PANTHER" id="PTHR30487:SF0">
    <property type="entry name" value="PREPILIN LEADER PEPTIDASE_N-METHYLTRANSFERASE-RELATED"/>
    <property type="match status" value="1"/>
</dbReference>
<keyword evidence="1" id="KW-0472">Membrane</keyword>
<dbReference type="OrthoDB" id="9789291at2"/>
<dbReference type="GO" id="GO:0005886">
    <property type="term" value="C:plasma membrane"/>
    <property type="evidence" value="ECO:0007669"/>
    <property type="project" value="TreeGrafter"/>
</dbReference>
<accession>A0A0R1U432</accession>
<reference evidence="3 4" key="1">
    <citation type="journal article" date="2015" name="Genome Announc.">
        <title>Expanding the biotechnology potential of lactobacilli through comparative genomics of 213 strains and associated genera.</title>
        <authorList>
            <person name="Sun Z."/>
            <person name="Harris H.M."/>
            <person name="McCann A."/>
            <person name="Guo C."/>
            <person name="Argimon S."/>
            <person name="Zhang W."/>
            <person name="Yang X."/>
            <person name="Jeffery I.B."/>
            <person name="Cooney J.C."/>
            <person name="Kagawa T.F."/>
            <person name="Liu W."/>
            <person name="Song Y."/>
            <person name="Salvetti E."/>
            <person name="Wrobel A."/>
            <person name="Rasinkangas P."/>
            <person name="Parkhill J."/>
            <person name="Rea M.C."/>
            <person name="O'Sullivan O."/>
            <person name="Ritari J."/>
            <person name="Douillard F.P."/>
            <person name="Paul Ross R."/>
            <person name="Yang R."/>
            <person name="Briner A.E."/>
            <person name="Felis G.E."/>
            <person name="de Vos W.M."/>
            <person name="Barrangou R."/>
            <person name="Klaenhammer T.R."/>
            <person name="Caufield P.W."/>
            <person name="Cui Y."/>
            <person name="Zhang H."/>
            <person name="O'Toole P.W."/>
        </authorList>
    </citation>
    <scope>NUCLEOTIDE SEQUENCE [LARGE SCALE GENOMIC DNA]</scope>
    <source>
        <strain evidence="3 4">DSM 16043</strain>
    </source>
</reference>
<protein>
    <submittedName>
        <fullName evidence="3">Prepilin peptidase</fullName>
    </submittedName>
</protein>
<comment type="caution">
    <text evidence="3">The sequence shown here is derived from an EMBL/GenBank/DDBJ whole genome shotgun (WGS) entry which is preliminary data.</text>
</comment>
<evidence type="ECO:0000259" key="2">
    <source>
        <dbReference type="Pfam" id="PF06750"/>
    </source>
</evidence>
<feature type="transmembrane region" description="Helical" evidence="1">
    <location>
        <begin position="201"/>
        <end position="218"/>
    </location>
</feature>